<evidence type="ECO:0000313" key="5">
    <source>
        <dbReference type="Proteomes" id="UP000224080"/>
    </source>
</evidence>
<organism evidence="4 5">
    <name type="scientific">Blastomyces parvus</name>
    <dbReference type="NCBI Taxonomy" id="2060905"/>
    <lineage>
        <taxon>Eukaryota</taxon>
        <taxon>Fungi</taxon>
        <taxon>Dikarya</taxon>
        <taxon>Ascomycota</taxon>
        <taxon>Pezizomycotina</taxon>
        <taxon>Eurotiomycetes</taxon>
        <taxon>Eurotiomycetidae</taxon>
        <taxon>Onygenales</taxon>
        <taxon>Ajellomycetaceae</taxon>
        <taxon>Blastomyces</taxon>
    </lineage>
</organism>
<dbReference type="PROSITE" id="PS50143">
    <property type="entry name" value="BIR_REPEAT_2"/>
    <property type="match status" value="2"/>
</dbReference>
<dbReference type="PANTHER" id="PTHR46771:SF5">
    <property type="entry name" value="DETERIN"/>
    <property type="match status" value="1"/>
</dbReference>
<dbReference type="AlphaFoldDB" id="A0A2B7XDY1"/>
<feature type="compositionally biased region" description="Low complexity" evidence="3">
    <location>
        <begin position="700"/>
        <end position="715"/>
    </location>
</feature>
<feature type="region of interest" description="Disordered" evidence="3">
    <location>
        <begin position="203"/>
        <end position="751"/>
    </location>
</feature>
<evidence type="ECO:0000256" key="1">
    <source>
        <dbReference type="ARBA" id="ARBA00022723"/>
    </source>
</evidence>
<feature type="compositionally biased region" description="Acidic residues" evidence="3">
    <location>
        <begin position="400"/>
        <end position="417"/>
    </location>
</feature>
<feature type="compositionally biased region" description="Polar residues" evidence="3">
    <location>
        <begin position="728"/>
        <end position="737"/>
    </location>
</feature>
<evidence type="ECO:0000256" key="3">
    <source>
        <dbReference type="SAM" id="MobiDB-lite"/>
    </source>
</evidence>
<sequence length="837" mass="92489">MSPIGMETVSARLATFYSSAPKGRRISNTKATTQITWPHDRPSPEELAHAGFYFKPTPLSPDNVACFLCERALDGWEEDDDPVTEHLRHSSECGWAIMMDIVRRFSNPAEIEDPTNARIVEARRATFASMWPHDGKRGWVCKTEKMVEAGWYFCAHEESEDFVSCAYCNLSLDGWEPKDDPFDEHYRRSEDCSFFHFALKKPANPTRGKKTRSSKASRLSTQSVATTVSEAPEADFDDEMDHSTLSSSTNRASKTARKTTKSKGKKTKSKKGDPVEVSSQADMESNNGDVPETSRPKRTTRGRKRNSDAMNEGEDTQNERGDAVESAPPAKRRATRSENTVADRTASPDVESAESAVADDQPMHVEEKLPRKPRKLKRASSTTRKPSKASKASLRSRIPDDDEIDAQLEADLAADFEADARAVSDHEQVDEPPAKKRHASAVSIATAQAPAPMVINTSDLEEEPNTHTQKAQRKRNVSNKKLVTKKNSSVHSEQEPANPDIDEAESVKPTPGAETIRGDVEKTGDNLETKDAVIPNGQEDEPLENSQPKPPRRKPGRPKGSTSNSKKSKQQPPSEIGVPEEAAPIPPDLHTSPIQNKPRTDAHSKKLKKTSTSSRDKETKLDPEIQNSTNVPRKVAFRASGNIETSSKRNNARQRFNSPGMFERASDRIVQVSHNPISPNARMHESTPSPSPQSSDAENRPPSTRPSNTRPTSSSASKPHTAFVLPLATSTPATSPSKIHAHSGQLMTSHPWSPVDPEEIFLSDSMSKENVNINDILHAVKGDLTSPEKKMTVEEWIMWNAKNGETKLRNECERLVGIFEREGGKAMMALEGIECTE</sequence>
<dbReference type="STRING" id="2060905.A0A2B7XDY1"/>
<keyword evidence="1" id="KW-0479">Metal-binding</keyword>
<feature type="compositionally biased region" description="Low complexity" evidence="3">
    <location>
        <begin position="558"/>
        <end position="574"/>
    </location>
</feature>
<keyword evidence="2" id="KW-0862">Zinc</keyword>
<dbReference type="PANTHER" id="PTHR46771">
    <property type="entry name" value="DETERIN"/>
    <property type="match status" value="1"/>
</dbReference>
<dbReference type="InterPro" id="IPR001370">
    <property type="entry name" value="BIR_rpt"/>
</dbReference>
<dbReference type="SMART" id="SM00238">
    <property type="entry name" value="BIR"/>
    <property type="match status" value="2"/>
</dbReference>
<dbReference type="GO" id="GO:0046872">
    <property type="term" value="F:metal ion binding"/>
    <property type="evidence" value="ECO:0007669"/>
    <property type="project" value="UniProtKB-KW"/>
</dbReference>
<dbReference type="OrthoDB" id="2196114at2759"/>
<feature type="compositionally biased region" description="Polar residues" evidence="3">
    <location>
        <begin position="642"/>
        <end position="657"/>
    </location>
</feature>
<evidence type="ECO:0000256" key="2">
    <source>
        <dbReference type="ARBA" id="ARBA00022833"/>
    </source>
</evidence>
<dbReference type="InterPro" id="IPR051190">
    <property type="entry name" value="Baculoviral_IAP"/>
</dbReference>
<feature type="compositionally biased region" description="Polar residues" evidence="3">
    <location>
        <begin position="277"/>
        <end position="288"/>
    </location>
</feature>
<reference evidence="4 5" key="1">
    <citation type="submission" date="2017-10" db="EMBL/GenBank/DDBJ databases">
        <title>Comparative genomics in systemic dimorphic fungi from Ajellomycetaceae.</title>
        <authorList>
            <person name="Munoz J.F."/>
            <person name="Mcewen J.G."/>
            <person name="Clay O.K."/>
            <person name="Cuomo C.A."/>
        </authorList>
    </citation>
    <scope>NUCLEOTIDE SEQUENCE [LARGE SCALE GENOMIC DNA]</scope>
    <source>
        <strain evidence="4 5">UAMH130</strain>
    </source>
</reference>
<dbReference type="SUPFAM" id="SSF57924">
    <property type="entry name" value="Inhibitor of apoptosis (IAP) repeat"/>
    <property type="match status" value="2"/>
</dbReference>
<dbReference type="EMBL" id="PDNC01000016">
    <property type="protein sequence ID" value="PGH07129.1"/>
    <property type="molecule type" value="Genomic_DNA"/>
</dbReference>
<comment type="caution">
    <text evidence="4">The sequence shown here is derived from an EMBL/GenBank/DDBJ whole genome shotgun (WGS) entry which is preliminary data.</text>
</comment>
<feature type="compositionally biased region" description="Polar residues" evidence="3">
    <location>
        <begin position="216"/>
        <end position="229"/>
    </location>
</feature>
<feature type="compositionally biased region" description="Basic residues" evidence="3">
    <location>
        <begin position="470"/>
        <end position="484"/>
    </location>
</feature>
<feature type="compositionally biased region" description="Basic and acidic residues" evidence="3">
    <location>
        <begin position="418"/>
        <end position="434"/>
    </location>
</feature>
<proteinExistence type="predicted"/>
<accession>A0A2B7XDY1</accession>
<feature type="compositionally biased region" description="Basic residues" evidence="3">
    <location>
        <begin position="254"/>
        <end position="269"/>
    </location>
</feature>
<dbReference type="Proteomes" id="UP000224080">
    <property type="component" value="Unassembled WGS sequence"/>
</dbReference>
<name>A0A2B7XDY1_9EURO</name>
<evidence type="ECO:0008006" key="6">
    <source>
        <dbReference type="Google" id="ProtNLM"/>
    </source>
</evidence>
<gene>
    <name evidence="4" type="ORF">GX51_01916</name>
</gene>
<dbReference type="Pfam" id="PF00653">
    <property type="entry name" value="BIR"/>
    <property type="match status" value="2"/>
</dbReference>
<feature type="compositionally biased region" description="Basic and acidic residues" evidence="3">
    <location>
        <begin position="614"/>
        <end position="623"/>
    </location>
</feature>
<evidence type="ECO:0000313" key="4">
    <source>
        <dbReference type="EMBL" id="PGH07129.1"/>
    </source>
</evidence>
<feature type="compositionally biased region" description="Basic and acidic residues" evidence="3">
    <location>
        <begin position="516"/>
        <end position="531"/>
    </location>
</feature>
<feature type="compositionally biased region" description="Basic and acidic residues" evidence="3">
    <location>
        <begin position="361"/>
        <end position="370"/>
    </location>
</feature>
<keyword evidence="5" id="KW-1185">Reference proteome</keyword>
<protein>
    <recommendedName>
        <fullName evidence="6">Protein bir1</fullName>
    </recommendedName>
</protein>
<dbReference type="Gene3D" id="1.10.1170.10">
    <property type="entry name" value="Inhibitor Of Apoptosis Protein (2mihbC-IAP-1), Chain A"/>
    <property type="match status" value="2"/>
</dbReference>
<dbReference type="CDD" id="cd00022">
    <property type="entry name" value="BIR"/>
    <property type="match status" value="2"/>
</dbReference>
<feature type="compositionally biased region" description="Polar residues" evidence="3">
    <location>
        <begin position="686"/>
        <end position="696"/>
    </location>
</feature>